<evidence type="ECO:0000256" key="6">
    <source>
        <dbReference type="ARBA" id="ARBA00022777"/>
    </source>
</evidence>
<evidence type="ECO:0000256" key="5">
    <source>
        <dbReference type="ARBA" id="ARBA00022679"/>
    </source>
</evidence>
<evidence type="ECO:0000259" key="11">
    <source>
        <dbReference type="PROSITE" id="PS50885"/>
    </source>
</evidence>
<evidence type="ECO:0000256" key="8">
    <source>
        <dbReference type="SAM" id="Coils"/>
    </source>
</evidence>
<reference evidence="12 13" key="1">
    <citation type="submission" date="2019-01" db="EMBL/GenBank/DDBJ databases">
        <authorList>
            <person name="Chen W.-M."/>
        </authorList>
    </citation>
    <scope>NUCLEOTIDE SEQUENCE [LARGE SCALE GENOMIC DNA]</scope>
    <source>
        <strain evidence="12 13">HPM-16</strain>
    </source>
</reference>
<dbReference type="InterPro" id="IPR003660">
    <property type="entry name" value="HAMP_dom"/>
</dbReference>
<keyword evidence="8" id="KW-0175">Coiled coil</keyword>
<keyword evidence="9" id="KW-0812">Transmembrane</keyword>
<dbReference type="InterPro" id="IPR036890">
    <property type="entry name" value="HATPase_C_sf"/>
</dbReference>
<proteinExistence type="predicted"/>
<evidence type="ECO:0000256" key="2">
    <source>
        <dbReference type="ARBA" id="ARBA00004370"/>
    </source>
</evidence>
<dbReference type="SUPFAM" id="SSF158472">
    <property type="entry name" value="HAMP domain-like"/>
    <property type="match status" value="1"/>
</dbReference>
<dbReference type="SMART" id="SM00387">
    <property type="entry name" value="HATPase_c"/>
    <property type="match status" value="1"/>
</dbReference>
<dbReference type="Pfam" id="PF02518">
    <property type="entry name" value="HATPase_c"/>
    <property type="match status" value="1"/>
</dbReference>
<dbReference type="InterPro" id="IPR003594">
    <property type="entry name" value="HATPase_dom"/>
</dbReference>
<keyword evidence="6" id="KW-0418">Kinase</keyword>
<dbReference type="PROSITE" id="PS50109">
    <property type="entry name" value="HIS_KIN"/>
    <property type="match status" value="1"/>
</dbReference>
<keyword evidence="9" id="KW-0472">Membrane</keyword>
<accession>A0A437Q9I5</accession>
<dbReference type="PANTHER" id="PTHR24421:SF58">
    <property type="entry name" value="SIGNAL TRANSDUCTION HISTIDINE-PROTEIN KINASE_PHOSPHATASE UHPB"/>
    <property type="match status" value="1"/>
</dbReference>
<dbReference type="SMART" id="SM00304">
    <property type="entry name" value="HAMP"/>
    <property type="match status" value="1"/>
</dbReference>
<feature type="domain" description="Histidine kinase" evidence="10">
    <location>
        <begin position="238"/>
        <end position="428"/>
    </location>
</feature>
<dbReference type="Proteomes" id="UP000282818">
    <property type="component" value="Unassembled WGS sequence"/>
</dbReference>
<dbReference type="GO" id="GO:0016020">
    <property type="term" value="C:membrane"/>
    <property type="evidence" value="ECO:0007669"/>
    <property type="project" value="UniProtKB-SubCell"/>
</dbReference>
<dbReference type="InterPro" id="IPR050482">
    <property type="entry name" value="Sensor_HK_TwoCompSys"/>
</dbReference>
<dbReference type="CDD" id="cd06225">
    <property type="entry name" value="HAMP"/>
    <property type="match status" value="1"/>
</dbReference>
<keyword evidence="9" id="KW-1133">Transmembrane helix</keyword>
<dbReference type="PROSITE" id="PS50885">
    <property type="entry name" value="HAMP"/>
    <property type="match status" value="1"/>
</dbReference>
<dbReference type="Gene3D" id="6.10.340.10">
    <property type="match status" value="1"/>
</dbReference>
<dbReference type="SUPFAM" id="SSF55874">
    <property type="entry name" value="ATPase domain of HSP90 chaperone/DNA topoisomerase II/histidine kinase"/>
    <property type="match status" value="1"/>
</dbReference>
<dbReference type="EC" id="2.7.13.3" evidence="3"/>
<dbReference type="Pfam" id="PF07730">
    <property type="entry name" value="HisKA_3"/>
    <property type="match status" value="1"/>
</dbReference>
<comment type="caution">
    <text evidence="12">The sequence shown here is derived from an EMBL/GenBank/DDBJ whole genome shotgun (WGS) entry which is preliminary data.</text>
</comment>
<dbReference type="AlphaFoldDB" id="A0A437Q9I5"/>
<sequence>MSAVLRLNLLVAGVFTAVLVITLYFMLGQAAKDIKREVVAGVSFTHQLLTLAGENEVLLKEVLGGDSRHVQLEMAENLAAFEQLDRAEPDDEEAPAWFINLIPGIEPIVDKAYYRYLPDGRVLRLKADPSDELGEVWESVQQVLFLFGLSVVLSNLAIYLGVRQGVRPVADFLAALHAIEKGQYTARLDRYGVSEVNSIAEHFNAMAEALEEAQSDNSRLTHELLRLQETERAHLARELHDDLGQYLAGIRAHAYLLQQRGDDKAVVQSVGEHVAQHCDAMQQSFRALIRKLHPVILAQLGLAEAIRTQVDRWQQTYSHLHVEMMIDEPLPLFDDETNTHIYRVVQEALNNVAQHAKATRVRVRLSAVDGQLSLLVEDNGNASPPSRNKTGLGLRSMSERARCMEGELQFEQRQGQGTWLSLTVPIREIEYEDIDC</sequence>
<dbReference type="GO" id="GO:0046983">
    <property type="term" value="F:protein dimerization activity"/>
    <property type="evidence" value="ECO:0007669"/>
    <property type="project" value="InterPro"/>
</dbReference>
<keyword evidence="13" id="KW-1185">Reference proteome</keyword>
<dbReference type="GO" id="GO:0000155">
    <property type="term" value="F:phosphorelay sensor kinase activity"/>
    <property type="evidence" value="ECO:0007669"/>
    <property type="project" value="InterPro"/>
</dbReference>
<evidence type="ECO:0000313" key="12">
    <source>
        <dbReference type="EMBL" id="RVU31150.1"/>
    </source>
</evidence>
<keyword evidence="7" id="KW-0902">Two-component regulatory system</keyword>
<dbReference type="PANTHER" id="PTHR24421">
    <property type="entry name" value="NITRATE/NITRITE SENSOR PROTEIN NARX-RELATED"/>
    <property type="match status" value="1"/>
</dbReference>
<evidence type="ECO:0000256" key="3">
    <source>
        <dbReference type="ARBA" id="ARBA00012438"/>
    </source>
</evidence>
<protein>
    <recommendedName>
        <fullName evidence="3">histidine kinase</fullName>
        <ecNumber evidence="3">2.7.13.3</ecNumber>
    </recommendedName>
</protein>
<organism evidence="12 13">
    <name type="scientific">Neptunomonas marina</name>
    <dbReference type="NCBI Taxonomy" id="1815562"/>
    <lineage>
        <taxon>Bacteria</taxon>
        <taxon>Pseudomonadati</taxon>
        <taxon>Pseudomonadota</taxon>
        <taxon>Gammaproteobacteria</taxon>
        <taxon>Oceanospirillales</taxon>
        <taxon>Oceanospirillaceae</taxon>
        <taxon>Neptunomonas</taxon>
    </lineage>
</organism>
<dbReference type="InterPro" id="IPR011712">
    <property type="entry name" value="Sig_transdc_His_kin_sub3_dim/P"/>
</dbReference>
<feature type="domain" description="HAMP" evidence="11">
    <location>
        <begin position="163"/>
        <end position="215"/>
    </location>
</feature>
<evidence type="ECO:0000256" key="7">
    <source>
        <dbReference type="ARBA" id="ARBA00023012"/>
    </source>
</evidence>
<evidence type="ECO:0000256" key="9">
    <source>
        <dbReference type="SAM" id="Phobius"/>
    </source>
</evidence>
<evidence type="ECO:0000259" key="10">
    <source>
        <dbReference type="PROSITE" id="PS50109"/>
    </source>
</evidence>
<keyword evidence="4" id="KW-0597">Phosphoprotein</keyword>
<dbReference type="Gene3D" id="3.30.565.10">
    <property type="entry name" value="Histidine kinase-like ATPase, C-terminal domain"/>
    <property type="match status" value="1"/>
</dbReference>
<dbReference type="RefSeq" id="WP_127693995.1">
    <property type="nucleotide sequence ID" value="NZ_SACQ01000003.1"/>
</dbReference>
<dbReference type="Pfam" id="PF00672">
    <property type="entry name" value="HAMP"/>
    <property type="match status" value="1"/>
</dbReference>
<comment type="catalytic activity">
    <reaction evidence="1">
        <text>ATP + protein L-histidine = ADP + protein N-phospho-L-histidine.</text>
        <dbReference type="EC" id="2.7.13.3"/>
    </reaction>
</comment>
<feature type="transmembrane region" description="Helical" evidence="9">
    <location>
        <begin position="6"/>
        <end position="27"/>
    </location>
</feature>
<evidence type="ECO:0000256" key="4">
    <source>
        <dbReference type="ARBA" id="ARBA00022553"/>
    </source>
</evidence>
<dbReference type="InterPro" id="IPR005467">
    <property type="entry name" value="His_kinase_dom"/>
</dbReference>
<dbReference type="PROSITE" id="PS50096">
    <property type="entry name" value="IQ"/>
    <property type="match status" value="1"/>
</dbReference>
<dbReference type="CDD" id="cd16917">
    <property type="entry name" value="HATPase_UhpB-NarQ-NarX-like"/>
    <property type="match status" value="1"/>
</dbReference>
<feature type="coiled-coil region" evidence="8">
    <location>
        <begin position="203"/>
        <end position="230"/>
    </location>
</feature>
<evidence type="ECO:0000313" key="13">
    <source>
        <dbReference type="Proteomes" id="UP000282818"/>
    </source>
</evidence>
<comment type="subcellular location">
    <subcellularLocation>
        <location evidence="2">Membrane</location>
    </subcellularLocation>
</comment>
<dbReference type="Gene3D" id="1.20.5.1930">
    <property type="match status" value="1"/>
</dbReference>
<gene>
    <name evidence="12" type="ORF">EOE65_09135</name>
</gene>
<name>A0A437Q9I5_9GAMM</name>
<keyword evidence="5" id="KW-0808">Transferase</keyword>
<dbReference type="EMBL" id="SACQ01000003">
    <property type="protein sequence ID" value="RVU31150.1"/>
    <property type="molecule type" value="Genomic_DNA"/>
</dbReference>
<evidence type="ECO:0000256" key="1">
    <source>
        <dbReference type="ARBA" id="ARBA00000085"/>
    </source>
</evidence>